<dbReference type="EMBL" id="JARPUR010000001">
    <property type="protein sequence ID" value="KAK4887276.1"/>
    <property type="molecule type" value="Genomic_DNA"/>
</dbReference>
<evidence type="ECO:0000259" key="3">
    <source>
        <dbReference type="PROSITE" id="PS50021"/>
    </source>
</evidence>
<proteinExistence type="inferred from homology"/>
<dbReference type="InterPro" id="IPR001715">
    <property type="entry name" value="CH_dom"/>
</dbReference>
<dbReference type="SUPFAM" id="SSF47576">
    <property type="entry name" value="Calponin-homology domain, CH-domain"/>
    <property type="match status" value="1"/>
</dbReference>
<dbReference type="SMART" id="SM00033">
    <property type="entry name" value="CH"/>
    <property type="match status" value="1"/>
</dbReference>
<dbReference type="Gene3D" id="1.10.418.10">
    <property type="entry name" value="Calponin-like domain"/>
    <property type="match status" value="1"/>
</dbReference>
<feature type="domain" description="Calponin-homology (CH)" evidence="3">
    <location>
        <begin position="17"/>
        <end position="122"/>
    </location>
</feature>
<organism evidence="4 5">
    <name type="scientific">Aquatica leii</name>
    <dbReference type="NCBI Taxonomy" id="1421715"/>
    <lineage>
        <taxon>Eukaryota</taxon>
        <taxon>Metazoa</taxon>
        <taxon>Ecdysozoa</taxon>
        <taxon>Arthropoda</taxon>
        <taxon>Hexapoda</taxon>
        <taxon>Insecta</taxon>
        <taxon>Pterygota</taxon>
        <taxon>Neoptera</taxon>
        <taxon>Endopterygota</taxon>
        <taxon>Coleoptera</taxon>
        <taxon>Polyphaga</taxon>
        <taxon>Elateriformia</taxon>
        <taxon>Elateroidea</taxon>
        <taxon>Lampyridae</taxon>
        <taxon>Luciolinae</taxon>
        <taxon>Aquatica</taxon>
    </lineage>
</organism>
<dbReference type="GO" id="GO:0007015">
    <property type="term" value="P:actin filament organization"/>
    <property type="evidence" value="ECO:0007669"/>
    <property type="project" value="TreeGrafter"/>
</dbReference>
<dbReference type="PROSITE" id="PS50021">
    <property type="entry name" value="CH"/>
    <property type="match status" value="1"/>
</dbReference>
<dbReference type="PANTHER" id="PTHR47385:SF24">
    <property type="entry name" value="MUSCLE-SPECIFIC PROTEIN 20"/>
    <property type="match status" value="1"/>
</dbReference>
<dbReference type="Pfam" id="PF00402">
    <property type="entry name" value="Calponin"/>
    <property type="match status" value="1"/>
</dbReference>
<dbReference type="GO" id="GO:0015629">
    <property type="term" value="C:actin cytoskeleton"/>
    <property type="evidence" value="ECO:0007669"/>
    <property type="project" value="TreeGrafter"/>
</dbReference>
<sequence length="201" mass="22331">MSLERQVRAKIASKRDPQQDKDAQEWIENILGAKFPAGQVYEDVLRDGTVLCQVINKLAPGSVAKINTSGGQFKFMENINNFQDAIKKYGVNDVDVFQTVDLYEKKDIGQVTNTIFALGRQTYKHPEWKGPYLGPKPSDENLRDFSEEQLKAGQTVIGLQAGSNKGATQAGQMAGKQVQSPPRANVLINYQTKPIKAEHTH</sequence>
<protein>
    <recommendedName>
        <fullName evidence="3">Calponin-homology (CH) domain-containing protein</fullName>
    </recommendedName>
</protein>
<reference evidence="5" key="1">
    <citation type="submission" date="2023-01" db="EMBL/GenBank/DDBJ databases">
        <title>Key to firefly adult light organ development and bioluminescence: homeobox transcription factors regulate luciferase expression and transportation to peroxisome.</title>
        <authorList>
            <person name="Fu X."/>
        </authorList>
    </citation>
    <scope>NUCLEOTIDE SEQUENCE [LARGE SCALE GENOMIC DNA]</scope>
</reference>
<comment type="similarity">
    <text evidence="1">Belongs to the calponin family.</text>
</comment>
<dbReference type="PROSITE" id="PS01052">
    <property type="entry name" value="CALPONIN_1"/>
    <property type="match status" value="1"/>
</dbReference>
<keyword evidence="5" id="KW-1185">Reference proteome</keyword>
<dbReference type="Proteomes" id="UP001353858">
    <property type="component" value="Unassembled WGS sequence"/>
</dbReference>
<dbReference type="AlphaFoldDB" id="A0AAN7PNV2"/>
<dbReference type="CDD" id="cd21207">
    <property type="entry name" value="CH_dMP20-like"/>
    <property type="match status" value="1"/>
</dbReference>
<evidence type="ECO:0000313" key="4">
    <source>
        <dbReference type="EMBL" id="KAK4887276.1"/>
    </source>
</evidence>
<dbReference type="InterPro" id="IPR000557">
    <property type="entry name" value="Calponin_repeat"/>
</dbReference>
<dbReference type="InterPro" id="IPR036872">
    <property type="entry name" value="CH_dom_sf"/>
</dbReference>
<dbReference type="Pfam" id="PF00307">
    <property type="entry name" value="CH"/>
    <property type="match status" value="1"/>
</dbReference>
<name>A0AAN7PNV2_9COLE</name>
<feature type="region of interest" description="Disordered" evidence="2">
    <location>
        <begin position="1"/>
        <end position="20"/>
    </location>
</feature>
<evidence type="ECO:0000313" key="5">
    <source>
        <dbReference type="Proteomes" id="UP001353858"/>
    </source>
</evidence>
<evidence type="ECO:0000256" key="2">
    <source>
        <dbReference type="SAM" id="MobiDB-lite"/>
    </source>
</evidence>
<evidence type="ECO:0000256" key="1">
    <source>
        <dbReference type="ARBA" id="ARBA00009631"/>
    </source>
</evidence>
<comment type="caution">
    <text evidence="4">The sequence shown here is derived from an EMBL/GenBank/DDBJ whole genome shotgun (WGS) entry which is preliminary data.</text>
</comment>
<dbReference type="PRINTS" id="PR00888">
    <property type="entry name" value="SM22CALPONIN"/>
</dbReference>
<dbReference type="InterPro" id="IPR050606">
    <property type="entry name" value="Calponin-like"/>
</dbReference>
<gene>
    <name evidence="4" type="ORF">RN001_003547</name>
</gene>
<dbReference type="InterPro" id="IPR003096">
    <property type="entry name" value="SM22_calponin"/>
</dbReference>
<dbReference type="PANTHER" id="PTHR47385">
    <property type="entry name" value="CALPONIN"/>
    <property type="match status" value="1"/>
</dbReference>
<dbReference type="GO" id="GO:0051015">
    <property type="term" value="F:actin filament binding"/>
    <property type="evidence" value="ECO:0007669"/>
    <property type="project" value="TreeGrafter"/>
</dbReference>
<accession>A0AAN7PNV2</accession>